<dbReference type="Gene3D" id="3.30.1950.10">
    <property type="entry name" value="wza like domain"/>
    <property type="match status" value="1"/>
</dbReference>
<evidence type="ECO:0000313" key="18">
    <source>
        <dbReference type="EMBL" id="MFD1294183.1"/>
    </source>
</evidence>
<protein>
    <submittedName>
        <fullName evidence="18">Polysaccharide biosynthesis/export family protein</fullName>
    </submittedName>
</protein>
<keyword evidence="13" id="KW-0998">Cell outer membrane</keyword>
<accession>A0ABW3WPU4</accession>
<feature type="transmembrane region" description="Helical" evidence="15">
    <location>
        <begin position="228"/>
        <end position="250"/>
    </location>
</feature>
<evidence type="ECO:0000313" key="19">
    <source>
        <dbReference type="Proteomes" id="UP001597241"/>
    </source>
</evidence>
<keyword evidence="4" id="KW-1134">Transmembrane beta strand</keyword>
<evidence type="ECO:0000259" key="17">
    <source>
        <dbReference type="Pfam" id="PF22461"/>
    </source>
</evidence>
<sequence>MNKYYVIGLLTILLFSCASPEKIIYFQEVEGVQVQDSLLNFEPKIQVGDILGINVSAVDGVAALPFNLYETPVLGNSISNSKPLTYLVDSDGQIQFPILGDLKVEGYTTKELKTVLTTRIGEYIKQPTINIRLTNFKVGVTGEVQKPGAYTIANGRISILDAIILAGDLTIYGNRKNVLLIREQKGKRTFINIDLTNKELFNSPYFYLAQNDVLYVEPNKTRVNNSAVGANTGVILSSVSILISLVAILLN</sequence>
<evidence type="ECO:0000256" key="3">
    <source>
        <dbReference type="ARBA" id="ARBA00022448"/>
    </source>
</evidence>
<evidence type="ECO:0000256" key="7">
    <source>
        <dbReference type="ARBA" id="ARBA00022729"/>
    </source>
</evidence>
<dbReference type="Proteomes" id="UP001597241">
    <property type="component" value="Unassembled WGS sequence"/>
</dbReference>
<comment type="similarity">
    <text evidence="2">Belongs to the BexD/CtrA/VexA family.</text>
</comment>
<evidence type="ECO:0000256" key="4">
    <source>
        <dbReference type="ARBA" id="ARBA00022452"/>
    </source>
</evidence>
<evidence type="ECO:0000256" key="11">
    <source>
        <dbReference type="ARBA" id="ARBA00023136"/>
    </source>
</evidence>
<keyword evidence="15" id="KW-1133">Transmembrane helix</keyword>
<gene>
    <name evidence="18" type="ORF">ACFQ5N_10080</name>
</gene>
<evidence type="ECO:0000256" key="2">
    <source>
        <dbReference type="ARBA" id="ARBA00009450"/>
    </source>
</evidence>
<feature type="domain" description="SLBB" evidence="17">
    <location>
        <begin position="137"/>
        <end position="216"/>
    </location>
</feature>
<keyword evidence="12" id="KW-0564">Palmitate</keyword>
<keyword evidence="19" id="KW-1185">Reference proteome</keyword>
<comment type="subcellular location">
    <subcellularLocation>
        <location evidence="1">Cell outer membrane</location>
        <topology evidence="1">Multi-pass membrane protein</topology>
    </subcellularLocation>
</comment>
<keyword evidence="3" id="KW-0813">Transport</keyword>
<keyword evidence="11 15" id="KW-0472">Membrane</keyword>
<dbReference type="PROSITE" id="PS51257">
    <property type="entry name" value="PROKAR_LIPOPROTEIN"/>
    <property type="match status" value="1"/>
</dbReference>
<evidence type="ECO:0000256" key="8">
    <source>
        <dbReference type="ARBA" id="ARBA00023047"/>
    </source>
</evidence>
<dbReference type="InterPro" id="IPR049712">
    <property type="entry name" value="Poly_export"/>
</dbReference>
<comment type="caution">
    <text evidence="18">The sequence shown here is derived from an EMBL/GenBank/DDBJ whole genome shotgun (WGS) entry which is preliminary data.</text>
</comment>
<proteinExistence type="inferred from homology"/>
<evidence type="ECO:0000256" key="12">
    <source>
        <dbReference type="ARBA" id="ARBA00023139"/>
    </source>
</evidence>
<name>A0ABW3WPU4_9FLAO</name>
<dbReference type="Pfam" id="PF22461">
    <property type="entry name" value="SLBB_2"/>
    <property type="match status" value="1"/>
</dbReference>
<dbReference type="InterPro" id="IPR003715">
    <property type="entry name" value="Poly_export_N"/>
</dbReference>
<evidence type="ECO:0000256" key="14">
    <source>
        <dbReference type="ARBA" id="ARBA00023288"/>
    </source>
</evidence>
<dbReference type="Pfam" id="PF02563">
    <property type="entry name" value="Poly_export"/>
    <property type="match status" value="1"/>
</dbReference>
<dbReference type="InterPro" id="IPR054765">
    <property type="entry name" value="SLBB_dom"/>
</dbReference>
<dbReference type="PANTHER" id="PTHR33619">
    <property type="entry name" value="POLYSACCHARIDE EXPORT PROTEIN GFCE-RELATED"/>
    <property type="match status" value="1"/>
</dbReference>
<dbReference type="RefSeq" id="WP_386809374.1">
    <property type="nucleotide sequence ID" value="NZ_JBHTMV010000004.1"/>
</dbReference>
<evidence type="ECO:0000256" key="10">
    <source>
        <dbReference type="ARBA" id="ARBA00023114"/>
    </source>
</evidence>
<keyword evidence="7" id="KW-0732">Signal</keyword>
<keyword evidence="6 15" id="KW-0812">Transmembrane</keyword>
<evidence type="ECO:0000256" key="9">
    <source>
        <dbReference type="ARBA" id="ARBA00023065"/>
    </source>
</evidence>
<reference evidence="19" key="1">
    <citation type="journal article" date="2019" name="Int. J. Syst. Evol. Microbiol.">
        <title>The Global Catalogue of Microorganisms (GCM) 10K type strain sequencing project: providing services to taxonomists for standard genome sequencing and annotation.</title>
        <authorList>
            <consortium name="The Broad Institute Genomics Platform"/>
            <consortium name="The Broad Institute Genome Sequencing Center for Infectious Disease"/>
            <person name="Wu L."/>
            <person name="Ma J."/>
        </authorList>
    </citation>
    <scope>NUCLEOTIDE SEQUENCE [LARGE SCALE GENOMIC DNA]</scope>
    <source>
        <strain evidence="19">CCUG 62221</strain>
    </source>
</reference>
<evidence type="ECO:0000256" key="6">
    <source>
        <dbReference type="ARBA" id="ARBA00022692"/>
    </source>
</evidence>
<dbReference type="EMBL" id="JBHTMV010000004">
    <property type="protein sequence ID" value="MFD1294183.1"/>
    <property type="molecule type" value="Genomic_DNA"/>
</dbReference>
<keyword evidence="5" id="KW-0762">Sugar transport</keyword>
<evidence type="ECO:0000256" key="13">
    <source>
        <dbReference type="ARBA" id="ARBA00023237"/>
    </source>
</evidence>
<feature type="domain" description="Polysaccharide export protein N-terminal" evidence="16">
    <location>
        <begin position="44"/>
        <end position="133"/>
    </location>
</feature>
<evidence type="ECO:0000256" key="5">
    <source>
        <dbReference type="ARBA" id="ARBA00022597"/>
    </source>
</evidence>
<dbReference type="PANTHER" id="PTHR33619:SF3">
    <property type="entry name" value="POLYSACCHARIDE EXPORT PROTEIN GFCE-RELATED"/>
    <property type="match status" value="1"/>
</dbReference>
<evidence type="ECO:0000256" key="1">
    <source>
        <dbReference type="ARBA" id="ARBA00004571"/>
    </source>
</evidence>
<keyword evidence="8" id="KW-0625">Polysaccharide transport</keyword>
<keyword evidence="14" id="KW-0449">Lipoprotein</keyword>
<evidence type="ECO:0000256" key="15">
    <source>
        <dbReference type="SAM" id="Phobius"/>
    </source>
</evidence>
<organism evidence="18 19">
    <name type="scientific">Lutibacter holmesii</name>
    <dbReference type="NCBI Taxonomy" id="1137985"/>
    <lineage>
        <taxon>Bacteria</taxon>
        <taxon>Pseudomonadati</taxon>
        <taxon>Bacteroidota</taxon>
        <taxon>Flavobacteriia</taxon>
        <taxon>Flavobacteriales</taxon>
        <taxon>Flavobacteriaceae</taxon>
        <taxon>Lutibacter</taxon>
    </lineage>
</organism>
<keyword evidence="10" id="KW-0626">Porin</keyword>
<evidence type="ECO:0000259" key="16">
    <source>
        <dbReference type="Pfam" id="PF02563"/>
    </source>
</evidence>
<keyword evidence="9" id="KW-0406">Ion transport</keyword>